<feature type="compositionally biased region" description="Basic residues" evidence="1">
    <location>
        <begin position="162"/>
        <end position="175"/>
    </location>
</feature>
<dbReference type="AlphaFoldDB" id="A0A7Y9I5D6"/>
<name>A0A7Y9I5D6_9ACTN</name>
<feature type="compositionally biased region" description="Basic and acidic residues" evidence="1">
    <location>
        <begin position="83"/>
        <end position="109"/>
    </location>
</feature>
<protein>
    <submittedName>
        <fullName evidence="2">Uncharacterized protein</fullName>
    </submittedName>
</protein>
<proteinExistence type="predicted"/>
<comment type="caution">
    <text evidence="2">The sequence shown here is derived from an EMBL/GenBank/DDBJ whole genome shotgun (WGS) entry which is preliminary data.</text>
</comment>
<accession>A0A7Y9I5D6</accession>
<organism evidence="2 3">
    <name type="scientific">Microlunatus parietis</name>
    <dbReference type="NCBI Taxonomy" id="682979"/>
    <lineage>
        <taxon>Bacteria</taxon>
        <taxon>Bacillati</taxon>
        <taxon>Actinomycetota</taxon>
        <taxon>Actinomycetes</taxon>
        <taxon>Propionibacteriales</taxon>
        <taxon>Propionibacteriaceae</taxon>
        <taxon>Microlunatus</taxon>
    </lineage>
</organism>
<keyword evidence="3" id="KW-1185">Reference proteome</keyword>
<evidence type="ECO:0000256" key="1">
    <source>
        <dbReference type="SAM" id="MobiDB-lite"/>
    </source>
</evidence>
<feature type="compositionally biased region" description="Basic and acidic residues" evidence="1">
    <location>
        <begin position="152"/>
        <end position="161"/>
    </location>
</feature>
<evidence type="ECO:0000313" key="3">
    <source>
        <dbReference type="Proteomes" id="UP000569914"/>
    </source>
</evidence>
<dbReference type="EMBL" id="JACCBU010000001">
    <property type="protein sequence ID" value="NYE70595.1"/>
    <property type="molecule type" value="Genomic_DNA"/>
</dbReference>
<dbReference type="Proteomes" id="UP000569914">
    <property type="component" value="Unassembled WGS sequence"/>
</dbReference>
<reference evidence="2 3" key="1">
    <citation type="submission" date="2020-07" db="EMBL/GenBank/DDBJ databases">
        <title>Sequencing the genomes of 1000 actinobacteria strains.</title>
        <authorList>
            <person name="Klenk H.-P."/>
        </authorList>
    </citation>
    <scope>NUCLEOTIDE SEQUENCE [LARGE SCALE GENOMIC DNA]</scope>
    <source>
        <strain evidence="2 3">DSM 22083</strain>
    </source>
</reference>
<evidence type="ECO:0000313" key="2">
    <source>
        <dbReference type="EMBL" id="NYE70595.1"/>
    </source>
</evidence>
<feature type="region of interest" description="Disordered" evidence="1">
    <location>
        <begin position="1"/>
        <end position="222"/>
    </location>
</feature>
<sequence length="222" mass="24247">MACVAAGSAGPKPLNPGFLRLDSLPDLQPGPRPQASEPGRRSLAPALGSHRRSRGNATLALPTPAPTRPVRKRDPTDVSAGTRLDRAEAFPRVRLDRAEAFPRERDPRLRPLPTTPQTRPVRKRDPTLDPCRRTPRKHDPCGSATPTLDPADAPRERDSTARKRSRGNATRPRKTFPRERDLRPLPTHPAQTPILAEARPDPDPADARGNATRPRGNVPAGT</sequence>
<gene>
    <name evidence="2" type="ORF">BKA15_001924</name>
</gene>
<feature type="compositionally biased region" description="Basic and acidic residues" evidence="1">
    <location>
        <begin position="123"/>
        <end position="140"/>
    </location>
</feature>